<feature type="transmembrane region" description="Helical" evidence="18">
    <location>
        <begin position="22"/>
        <end position="43"/>
    </location>
</feature>
<dbReference type="GO" id="GO:0006655">
    <property type="term" value="P:phosphatidylglycerol biosynthetic process"/>
    <property type="evidence" value="ECO:0007669"/>
    <property type="project" value="UniProtKB-UniPathway"/>
</dbReference>
<dbReference type="GO" id="GO:0008444">
    <property type="term" value="F:CDP-diacylglycerol-glycerol-3-phosphate 3-phosphatidyltransferase activity"/>
    <property type="evidence" value="ECO:0007669"/>
    <property type="project" value="UniProtKB-UniRule"/>
</dbReference>
<dbReference type="EC" id="2.7.8.5" evidence="5 16"/>
<keyword evidence="13" id="KW-0594">Phospholipid biosynthesis</keyword>
<evidence type="ECO:0000256" key="2">
    <source>
        <dbReference type="ARBA" id="ARBA00004141"/>
    </source>
</evidence>
<keyword evidence="20" id="KW-1185">Reference proteome</keyword>
<dbReference type="PROSITE" id="PS00379">
    <property type="entry name" value="CDP_ALCOHOL_P_TRANSF"/>
    <property type="match status" value="1"/>
</dbReference>
<evidence type="ECO:0000256" key="3">
    <source>
        <dbReference type="ARBA" id="ARBA00005042"/>
    </source>
</evidence>
<comment type="pathway">
    <text evidence="3">Phospholipid metabolism; phosphatidylglycerol biosynthesis; phosphatidylglycerol from CDP-diacylglycerol: step 1/2.</text>
</comment>
<comment type="caution">
    <text evidence="19">The sequence shown here is derived from an EMBL/GenBank/DDBJ whole genome shotgun (WGS) entry which is preliminary data.</text>
</comment>
<keyword evidence="8 17" id="KW-0808">Transferase</keyword>
<dbReference type="InterPro" id="IPR043130">
    <property type="entry name" value="CDP-OH_PTrfase_TM_dom"/>
</dbReference>
<evidence type="ECO:0000256" key="7">
    <source>
        <dbReference type="ARBA" id="ARBA00022516"/>
    </source>
</evidence>
<comment type="similarity">
    <text evidence="4 17">Belongs to the CDP-alcohol phosphatidyltransferase class-I family.</text>
</comment>
<dbReference type="GO" id="GO:0016020">
    <property type="term" value="C:membrane"/>
    <property type="evidence" value="ECO:0007669"/>
    <property type="project" value="UniProtKB-SubCell"/>
</dbReference>
<evidence type="ECO:0000256" key="11">
    <source>
        <dbReference type="ARBA" id="ARBA00023098"/>
    </source>
</evidence>
<evidence type="ECO:0000256" key="17">
    <source>
        <dbReference type="RuleBase" id="RU003750"/>
    </source>
</evidence>
<keyword evidence="10 18" id="KW-1133">Transmembrane helix</keyword>
<feature type="transmembrane region" description="Helical" evidence="18">
    <location>
        <begin position="141"/>
        <end position="161"/>
    </location>
</feature>
<comment type="subcellular location">
    <subcellularLocation>
        <location evidence="2">Membrane</location>
        <topology evidence="2">Multi-pass membrane protein</topology>
    </subcellularLocation>
</comment>
<evidence type="ECO:0000256" key="9">
    <source>
        <dbReference type="ARBA" id="ARBA00022692"/>
    </source>
</evidence>
<evidence type="ECO:0000256" key="16">
    <source>
        <dbReference type="NCBIfam" id="TIGR00560"/>
    </source>
</evidence>
<feature type="transmembrane region" description="Helical" evidence="18">
    <location>
        <begin position="167"/>
        <end position="193"/>
    </location>
</feature>
<name>A0A318XKA3_9FIRM</name>
<dbReference type="Proteomes" id="UP000248132">
    <property type="component" value="Unassembled WGS sequence"/>
</dbReference>
<dbReference type="PANTHER" id="PTHR14269:SF62">
    <property type="entry name" value="CDP-DIACYLGLYCEROL--GLYCEROL-3-PHOSPHATE 3-PHOSPHATIDYLTRANSFERASE 1, CHLOROPLASTIC"/>
    <property type="match status" value="1"/>
</dbReference>
<evidence type="ECO:0000256" key="18">
    <source>
        <dbReference type="SAM" id="Phobius"/>
    </source>
</evidence>
<sequence>MLAYTLAYQCEAEFSKSGGDSVIINIPNILTALRLIIVPILGYCMNSEMYILSIILFTVGGITDIVDGYIARKFNMITKWGKFFDPLADKLMQITALTFLVIKDFIPIVVLIIVVLKELLMLTGGILLYTKGKTVIGANWYGKLATVIFYFAIIATIILKIESLSSSYTIIAVNIALGLAVVCTLFALVRYIIIYLRFSKDYDKDAQSNKDIKP</sequence>
<comment type="catalytic activity">
    <reaction evidence="15">
        <text>a CDP-1,2-diacyl-sn-glycerol + sn-glycerol 3-phosphate = a 1,2-diacyl-sn-glycero-3-phospho-(1'-sn-glycero-3'-phosphate) + CMP + H(+)</text>
        <dbReference type="Rhea" id="RHEA:12593"/>
        <dbReference type="ChEBI" id="CHEBI:15378"/>
        <dbReference type="ChEBI" id="CHEBI:57597"/>
        <dbReference type="ChEBI" id="CHEBI:58332"/>
        <dbReference type="ChEBI" id="CHEBI:60110"/>
        <dbReference type="ChEBI" id="CHEBI:60377"/>
        <dbReference type="EC" id="2.7.8.5"/>
    </reaction>
</comment>
<dbReference type="Pfam" id="PF01066">
    <property type="entry name" value="CDP-OH_P_transf"/>
    <property type="match status" value="1"/>
</dbReference>
<evidence type="ECO:0000256" key="8">
    <source>
        <dbReference type="ARBA" id="ARBA00022679"/>
    </source>
</evidence>
<evidence type="ECO:0000256" key="5">
    <source>
        <dbReference type="ARBA" id="ARBA00013170"/>
    </source>
</evidence>
<dbReference type="PANTHER" id="PTHR14269">
    <property type="entry name" value="CDP-DIACYLGLYCEROL--GLYCEROL-3-PHOSPHATE 3-PHOSPHATIDYLTRANSFERASE-RELATED"/>
    <property type="match status" value="1"/>
</dbReference>
<comment type="function">
    <text evidence="1">This protein catalyzes the committed step to the synthesis of the acidic phospholipids.</text>
</comment>
<dbReference type="InterPro" id="IPR004570">
    <property type="entry name" value="Phosphatidylglycerol_P_synth"/>
</dbReference>
<evidence type="ECO:0000313" key="19">
    <source>
        <dbReference type="EMBL" id="PYG86966.1"/>
    </source>
</evidence>
<evidence type="ECO:0000256" key="10">
    <source>
        <dbReference type="ARBA" id="ARBA00022989"/>
    </source>
</evidence>
<organism evidence="19 20">
    <name type="scientific">Ruminiclostridium sufflavum DSM 19573</name>
    <dbReference type="NCBI Taxonomy" id="1121337"/>
    <lineage>
        <taxon>Bacteria</taxon>
        <taxon>Bacillati</taxon>
        <taxon>Bacillota</taxon>
        <taxon>Clostridia</taxon>
        <taxon>Eubacteriales</taxon>
        <taxon>Oscillospiraceae</taxon>
        <taxon>Ruminiclostridium</taxon>
    </lineage>
</organism>
<dbReference type="InterPro" id="IPR050324">
    <property type="entry name" value="CDP-alcohol_PTase-I"/>
</dbReference>
<gene>
    <name evidence="19" type="ORF">LY28_02588</name>
</gene>
<evidence type="ECO:0000256" key="6">
    <source>
        <dbReference type="ARBA" id="ARBA00014944"/>
    </source>
</evidence>
<reference evidence="19 20" key="1">
    <citation type="submission" date="2018-06" db="EMBL/GenBank/DDBJ databases">
        <title>Genomic Encyclopedia of Type Strains, Phase I: the one thousand microbial genomes (KMG-I) project.</title>
        <authorList>
            <person name="Kyrpides N."/>
        </authorList>
    </citation>
    <scope>NUCLEOTIDE SEQUENCE [LARGE SCALE GENOMIC DNA]</scope>
    <source>
        <strain evidence="19 20">DSM 19573</strain>
    </source>
</reference>
<dbReference type="AlphaFoldDB" id="A0A318XKA3"/>
<accession>A0A318XKA3</accession>
<keyword evidence="12 18" id="KW-0472">Membrane</keyword>
<evidence type="ECO:0000256" key="13">
    <source>
        <dbReference type="ARBA" id="ARBA00023209"/>
    </source>
</evidence>
<dbReference type="UniPathway" id="UPA00084">
    <property type="reaction ID" value="UER00503"/>
</dbReference>
<evidence type="ECO:0000256" key="15">
    <source>
        <dbReference type="ARBA" id="ARBA00048586"/>
    </source>
</evidence>
<protein>
    <recommendedName>
        <fullName evidence="6 16">CDP-diacylglycerol--glycerol-3-phosphate 3-phosphatidyltransferase</fullName>
        <ecNumber evidence="5 16">2.7.8.5</ecNumber>
    </recommendedName>
</protein>
<evidence type="ECO:0000256" key="12">
    <source>
        <dbReference type="ARBA" id="ARBA00023136"/>
    </source>
</evidence>
<dbReference type="EMBL" id="QKMR01000015">
    <property type="protein sequence ID" value="PYG86966.1"/>
    <property type="molecule type" value="Genomic_DNA"/>
</dbReference>
<evidence type="ECO:0000256" key="1">
    <source>
        <dbReference type="ARBA" id="ARBA00003973"/>
    </source>
</evidence>
<keyword evidence="7" id="KW-0444">Lipid biosynthesis</keyword>
<dbReference type="InterPro" id="IPR000462">
    <property type="entry name" value="CDP-OH_P_trans"/>
</dbReference>
<dbReference type="Gene3D" id="1.20.120.1760">
    <property type="match status" value="1"/>
</dbReference>
<evidence type="ECO:0000256" key="14">
    <source>
        <dbReference type="ARBA" id="ARBA00023264"/>
    </source>
</evidence>
<keyword evidence="9 18" id="KW-0812">Transmembrane</keyword>
<dbReference type="PIRSF" id="PIRSF000847">
    <property type="entry name" value="Phos_ph_gly_syn"/>
    <property type="match status" value="1"/>
</dbReference>
<dbReference type="InterPro" id="IPR048254">
    <property type="entry name" value="CDP_ALCOHOL_P_TRANSF_CS"/>
</dbReference>
<keyword evidence="11" id="KW-0443">Lipid metabolism</keyword>
<evidence type="ECO:0000256" key="4">
    <source>
        <dbReference type="ARBA" id="ARBA00010441"/>
    </source>
</evidence>
<proteinExistence type="inferred from homology"/>
<dbReference type="NCBIfam" id="TIGR00560">
    <property type="entry name" value="pgsA"/>
    <property type="match status" value="1"/>
</dbReference>
<feature type="transmembrane region" description="Helical" evidence="18">
    <location>
        <begin position="49"/>
        <end position="71"/>
    </location>
</feature>
<evidence type="ECO:0000313" key="20">
    <source>
        <dbReference type="Proteomes" id="UP000248132"/>
    </source>
</evidence>
<keyword evidence="14" id="KW-1208">Phospholipid metabolism</keyword>